<keyword evidence="1" id="KW-1133">Transmembrane helix</keyword>
<keyword evidence="3" id="KW-1185">Reference proteome</keyword>
<dbReference type="AlphaFoldDB" id="A0AAU9JAL4"/>
<gene>
    <name evidence="2" type="ORF">BSTOLATCC_MIC26527</name>
</gene>
<keyword evidence="1" id="KW-0812">Transmembrane</keyword>
<dbReference type="EMBL" id="CAJZBQ010000025">
    <property type="protein sequence ID" value="CAG9320613.1"/>
    <property type="molecule type" value="Genomic_DNA"/>
</dbReference>
<proteinExistence type="predicted"/>
<feature type="transmembrane region" description="Helical" evidence="1">
    <location>
        <begin position="17"/>
        <end position="41"/>
    </location>
</feature>
<evidence type="ECO:0000256" key="1">
    <source>
        <dbReference type="SAM" id="Phobius"/>
    </source>
</evidence>
<evidence type="ECO:0000313" key="2">
    <source>
        <dbReference type="EMBL" id="CAG9320613.1"/>
    </source>
</evidence>
<keyword evidence="1" id="KW-0472">Membrane</keyword>
<name>A0AAU9JAL4_9CILI</name>
<protein>
    <submittedName>
        <fullName evidence="2">Uncharacterized protein</fullName>
    </submittedName>
</protein>
<comment type="caution">
    <text evidence="2">The sequence shown here is derived from an EMBL/GenBank/DDBJ whole genome shotgun (WGS) entry which is preliminary data.</text>
</comment>
<organism evidence="2 3">
    <name type="scientific">Blepharisma stoltei</name>
    <dbReference type="NCBI Taxonomy" id="1481888"/>
    <lineage>
        <taxon>Eukaryota</taxon>
        <taxon>Sar</taxon>
        <taxon>Alveolata</taxon>
        <taxon>Ciliophora</taxon>
        <taxon>Postciliodesmatophora</taxon>
        <taxon>Heterotrichea</taxon>
        <taxon>Heterotrichida</taxon>
        <taxon>Blepharismidae</taxon>
        <taxon>Blepharisma</taxon>
    </lineage>
</organism>
<evidence type="ECO:0000313" key="3">
    <source>
        <dbReference type="Proteomes" id="UP001162131"/>
    </source>
</evidence>
<accession>A0AAU9JAL4</accession>
<dbReference type="Proteomes" id="UP001162131">
    <property type="component" value="Unassembled WGS sequence"/>
</dbReference>
<sequence length="116" mass="12587">MELAVTVHLHALPAKKLLLIAQAVKLATIFLVIPVLNAHLLVQNARVLQYAQSVQAAIILLIQLVSAPMDTFRTIQLACNAVHLALSVKQVLLIAQSVKLDTIYLVIPAFNAHLLA</sequence>
<reference evidence="2" key="1">
    <citation type="submission" date="2021-09" db="EMBL/GenBank/DDBJ databases">
        <authorList>
            <consortium name="AG Swart"/>
            <person name="Singh M."/>
            <person name="Singh A."/>
            <person name="Seah K."/>
            <person name="Emmerich C."/>
        </authorList>
    </citation>
    <scope>NUCLEOTIDE SEQUENCE</scope>
    <source>
        <strain evidence="2">ATCC30299</strain>
    </source>
</reference>